<proteinExistence type="inferred from homology"/>
<feature type="transmembrane region" description="Helical" evidence="5">
    <location>
        <begin position="131"/>
        <end position="150"/>
    </location>
</feature>
<keyword evidence="5" id="KW-0874">Quinone</keyword>
<protein>
    <recommendedName>
        <fullName evidence="5">NADH-quinone oxidoreductase subunit N</fullName>
        <ecNumber evidence="5">7.1.1.-</ecNumber>
    </recommendedName>
    <alternativeName>
        <fullName evidence="5">NADH dehydrogenase I subunit N</fullName>
    </alternativeName>
    <alternativeName>
        <fullName evidence="5">NDH-1 subunit N</fullName>
    </alternativeName>
</protein>
<feature type="transmembrane region" description="Helical" evidence="5">
    <location>
        <begin position="35"/>
        <end position="54"/>
    </location>
</feature>
<keyword evidence="3 5" id="KW-1133">Transmembrane helix</keyword>
<evidence type="ECO:0000256" key="4">
    <source>
        <dbReference type="ARBA" id="ARBA00023136"/>
    </source>
</evidence>
<dbReference type="NCBIfam" id="TIGR01770">
    <property type="entry name" value="NDH_I_N"/>
    <property type="match status" value="1"/>
</dbReference>
<dbReference type="KEGG" id="eaj:Q3M24_16905"/>
<accession>A0AAU8LS20</accession>
<dbReference type="Pfam" id="PF00361">
    <property type="entry name" value="Proton_antipo_M"/>
    <property type="match status" value="1"/>
</dbReference>
<gene>
    <name evidence="5" type="primary">nuoN</name>
    <name evidence="8" type="ORF">Q3M24_16905</name>
</gene>
<reference evidence="8" key="1">
    <citation type="journal article" date="2024" name="Syst. Appl. Microbiol.">
        <title>First single-strain enrichments of Electrothrix cable bacteria, description of E. aestuarii sp. nov. and E. rattekaaiensis sp. nov., and proposal of a cable bacteria taxonomy following the rules of the SeqCode.</title>
        <authorList>
            <person name="Plum-Jensen L.E."/>
            <person name="Schramm A."/>
            <person name="Marshall I.P.G."/>
        </authorList>
    </citation>
    <scope>NUCLEOTIDE SEQUENCE</scope>
    <source>
        <strain evidence="8">Rat1</strain>
    </source>
</reference>
<evidence type="ECO:0000259" key="7">
    <source>
        <dbReference type="Pfam" id="PF00361"/>
    </source>
</evidence>
<evidence type="ECO:0000256" key="3">
    <source>
        <dbReference type="ARBA" id="ARBA00022989"/>
    </source>
</evidence>
<feature type="transmembrane region" description="Helical" evidence="5">
    <location>
        <begin position="108"/>
        <end position="125"/>
    </location>
</feature>
<dbReference type="InterPro" id="IPR010096">
    <property type="entry name" value="NADH-Q_OxRdtase_suN/2"/>
</dbReference>
<feature type="transmembrane region" description="Helical" evidence="5">
    <location>
        <begin position="326"/>
        <end position="347"/>
    </location>
</feature>
<feature type="domain" description="NADH:quinone oxidoreductase/Mrp antiporter transmembrane" evidence="7">
    <location>
        <begin position="125"/>
        <end position="416"/>
    </location>
</feature>
<feature type="transmembrane region" description="Helical" evidence="5">
    <location>
        <begin position="450"/>
        <end position="474"/>
    </location>
</feature>
<evidence type="ECO:0000256" key="1">
    <source>
        <dbReference type="ARBA" id="ARBA00004127"/>
    </source>
</evidence>
<feature type="transmembrane region" description="Helical" evidence="5">
    <location>
        <begin position="204"/>
        <end position="228"/>
    </location>
</feature>
<feature type="transmembrane region" description="Helical" evidence="5">
    <location>
        <begin position="162"/>
        <end position="184"/>
    </location>
</feature>
<dbReference type="GO" id="GO:0005886">
    <property type="term" value="C:plasma membrane"/>
    <property type="evidence" value="ECO:0007669"/>
    <property type="project" value="UniProtKB-SubCell"/>
</dbReference>
<dbReference type="GO" id="GO:0008137">
    <property type="term" value="F:NADH dehydrogenase (ubiquinone) activity"/>
    <property type="evidence" value="ECO:0007669"/>
    <property type="project" value="InterPro"/>
</dbReference>
<feature type="transmembrane region" description="Helical" evidence="5">
    <location>
        <begin position="6"/>
        <end position="23"/>
    </location>
</feature>
<keyword evidence="5" id="KW-0520">NAD</keyword>
<dbReference type="GO" id="GO:0012505">
    <property type="term" value="C:endomembrane system"/>
    <property type="evidence" value="ECO:0007669"/>
    <property type="project" value="UniProtKB-SubCell"/>
</dbReference>
<comment type="function">
    <text evidence="5">NDH-1 shuttles electrons from NADH, via FMN and iron-sulfur (Fe-S) centers, to quinones in the respiratory chain. The immediate electron acceptor for the enzyme in this species is believed to be ubiquinone. Couples the redox reaction to proton translocation (for every two electrons transferred, four hydrogen ions are translocated across the cytoplasmic membrane), and thus conserves the redox energy in a proton gradient.</text>
</comment>
<comment type="catalytic activity">
    <reaction evidence="5">
        <text>a quinone + NADH + 5 H(+)(in) = a quinol + NAD(+) + 4 H(+)(out)</text>
        <dbReference type="Rhea" id="RHEA:57888"/>
        <dbReference type="ChEBI" id="CHEBI:15378"/>
        <dbReference type="ChEBI" id="CHEBI:24646"/>
        <dbReference type="ChEBI" id="CHEBI:57540"/>
        <dbReference type="ChEBI" id="CHEBI:57945"/>
        <dbReference type="ChEBI" id="CHEBI:132124"/>
    </reaction>
</comment>
<organism evidence="8">
    <name type="scientific">Candidatus Electrothrix aestuarii</name>
    <dbReference type="NCBI Taxonomy" id="3062594"/>
    <lineage>
        <taxon>Bacteria</taxon>
        <taxon>Pseudomonadati</taxon>
        <taxon>Thermodesulfobacteriota</taxon>
        <taxon>Desulfobulbia</taxon>
        <taxon>Desulfobulbales</taxon>
        <taxon>Desulfobulbaceae</taxon>
        <taxon>Candidatus Electrothrix</taxon>
    </lineage>
</organism>
<dbReference type="HAMAP" id="MF_00445">
    <property type="entry name" value="NDH1_NuoN_1"/>
    <property type="match status" value="1"/>
</dbReference>
<evidence type="ECO:0000256" key="5">
    <source>
        <dbReference type="HAMAP-Rule" id="MF_00445"/>
    </source>
</evidence>
<keyword evidence="5" id="KW-0830">Ubiquinone</keyword>
<dbReference type="AlphaFoldDB" id="A0AAU8LS20"/>
<keyword evidence="2 5" id="KW-0812">Transmembrane</keyword>
<feature type="transmembrane region" description="Helical" evidence="5">
    <location>
        <begin position="402"/>
        <end position="422"/>
    </location>
</feature>
<dbReference type="GO" id="GO:0050136">
    <property type="term" value="F:NADH dehydrogenase (quinone) (non-electrogenic) activity"/>
    <property type="evidence" value="ECO:0007669"/>
    <property type="project" value="UniProtKB-UniRule"/>
</dbReference>
<feature type="transmembrane region" description="Helical" evidence="5">
    <location>
        <begin position="240"/>
        <end position="264"/>
    </location>
</feature>
<name>A0AAU8LS20_9BACT</name>
<comment type="subunit">
    <text evidence="5">NDH-1 is composed of 14 different subunits. Subunits NuoA, H, J, K, L, M, N constitute the membrane sector of the complex.</text>
</comment>
<keyword evidence="5" id="KW-0813">Transport</keyword>
<evidence type="ECO:0000256" key="2">
    <source>
        <dbReference type="ARBA" id="ARBA00022692"/>
    </source>
</evidence>
<keyword evidence="5" id="KW-1003">Cell membrane</keyword>
<dbReference type="EC" id="7.1.1.-" evidence="5"/>
<feature type="transmembrane region" description="Helical" evidence="5">
    <location>
        <begin position="270"/>
        <end position="290"/>
    </location>
</feature>
<evidence type="ECO:0000313" key="8">
    <source>
        <dbReference type="EMBL" id="XCN71971.1"/>
    </source>
</evidence>
<keyword evidence="5" id="KW-1278">Translocase</keyword>
<dbReference type="EMBL" id="CP159373">
    <property type="protein sequence ID" value="XCN71971.1"/>
    <property type="molecule type" value="Genomic_DNA"/>
</dbReference>
<dbReference type="GO" id="GO:0048038">
    <property type="term" value="F:quinone binding"/>
    <property type="evidence" value="ECO:0007669"/>
    <property type="project" value="UniProtKB-KW"/>
</dbReference>
<dbReference type="InterPro" id="IPR001750">
    <property type="entry name" value="ND/Mrp_TM"/>
</dbReference>
<dbReference type="PANTHER" id="PTHR22773">
    <property type="entry name" value="NADH DEHYDROGENASE"/>
    <property type="match status" value="1"/>
</dbReference>
<feature type="transmembrane region" description="Helical" evidence="5">
    <location>
        <begin position="368"/>
        <end position="390"/>
    </location>
</feature>
<feature type="transmembrane region" description="Helical" evidence="5">
    <location>
        <begin position="66"/>
        <end position="87"/>
    </location>
</feature>
<dbReference type="GO" id="GO:0042773">
    <property type="term" value="P:ATP synthesis coupled electron transport"/>
    <property type="evidence" value="ECO:0007669"/>
    <property type="project" value="InterPro"/>
</dbReference>
<keyword evidence="4 5" id="KW-0472">Membrane</keyword>
<sequence>MTLLLPDIFLVVLAALVMGYDLYKGKDNLVSTLPFKASWIGLCGIFVLLLLLPYDQTVLYPGGYQVTGTALLFKQLFILSALFTVLLSRPYFVPGGNDRGVMKYQTEFLFILLLCTFGMFTVVSSTDLLTLFIGMELATIPLYILSGFYKKDSLSVEASTKYIVMGSASTGLLLFGYSFFYGAAGSLTFEALAQACTSNPQEPLLRLGMLFTFAAIGFKLTLFPFHMWAPDVYDGAPSPVTAFISVSSKAVAIAFLLILIYGPLAPMHDSLQPILLILAAATMTVGNLGALKQTRLRRFMAYSSIAQAGYIVMALLGDAGAARSSIIFYLFVYLAGNYAVFFIMAIIGRNGEENRSGLQGLGKSNPMLGAILMLSAFSLAGIPPLAGFMGKFFLFASAAQKGYYFLIVFAALNSTISLYYYLLLVKEAYIVQPAVEPAPFVMDRMQKVSLFILTAIMLVAGLLPSISSNVLAIAG</sequence>
<evidence type="ECO:0000256" key="6">
    <source>
        <dbReference type="RuleBase" id="RU000320"/>
    </source>
</evidence>
<comment type="subcellular location">
    <subcellularLocation>
        <location evidence="5">Cell membrane</location>
        <topology evidence="5">Multi-pass membrane protein</topology>
    </subcellularLocation>
    <subcellularLocation>
        <location evidence="1">Endomembrane system</location>
        <topology evidence="1">Multi-pass membrane protein</topology>
    </subcellularLocation>
    <subcellularLocation>
        <location evidence="6">Membrane</location>
        <topology evidence="6">Multi-pass membrane protein</topology>
    </subcellularLocation>
</comment>
<reference evidence="8" key="2">
    <citation type="submission" date="2024-06" db="EMBL/GenBank/DDBJ databases">
        <authorList>
            <person name="Plum-Jensen L.E."/>
            <person name="Schramm A."/>
            <person name="Marshall I.P.G."/>
        </authorList>
    </citation>
    <scope>NUCLEOTIDE SEQUENCE</scope>
    <source>
        <strain evidence="8">Rat1</strain>
    </source>
</reference>
<comment type="similarity">
    <text evidence="5">Belongs to the complex I subunit 2 family.</text>
</comment>